<evidence type="ECO:0000256" key="24">
    <source>
        <dbReference type="PROSITE-ProRule" id="PRU10141"/>
    </source>
</evidence>
<feature type="binding site" evidence="24">
    <location>
        <position position="728"/>
    </location>
    <ligand>
        <name>ATP</name>
        <dbReference type="ChEBI" id="CHEBI:30616"/>
    </ligand>
</feature>
<dbReference type="InterPro" id="IPR017441">
    <property type="entry name" value="Protein_kinase_ATP_BS"/>
</dbReference>
<name>A0ABC8YYB3_9POAL</name>
<dbReference type="Pfam" id="PF00560">
    <property type="entry name" value="LRR_1"/>
    <property type="match status" value="3"/>
</dbReference>
<dbReference type="InterPro" id="IPR032675">
    <property type="entry name" value="LRR_dom_sf"/>
</dbReference>
<evidence type="ECO:0000313" key="27">
    <source>
        <dbReference type="EMBL" id="CAL4951555.1"/>
    </source>
</evidence>
<evidence type="ECO:0000256" key="9">
    <source>
        <dbReference type="ARBA" id="ARBA00022692"/>
    </source>
</evidence>
<sequence>MLLVPVFPEDPLPSWNGSGISGGGICGWEGVRCGRRHRRVVALRLHSYGLTGALSPAIGNLTFLRALNLSSNWFHGSIPSSIGRLAHLQRLDLSYNTFNGELPANLSSCASLLILRIRSNHLHGRIPAELGHKLTSLKELSLTNSSFLTGTIPGSIANMSSLLLLDLGTNKLEGSIPAELGSMAGLQGLRLFYNEFSGVLPYSLYNLSLLKRFQVAGNMLTGTIPADIGDRFPAMEILHYSDNWFSGSIPPSISNLSATLTWLLLDVNSFSGYVPPGLGRLQGLTHLCLDVNKLEADDRQGWEFITFLRNCSQIQYLVLGNNSFTGMLPGSIANLSTSLQALYLGGSRISGVIPPNIGNLVGLEILDMGNCFVSGQIPESIGRLENLNELEFYNIGLSGLVPSSLGNLTQLKVLYMSNGNLEGPIPASLGNLKNLYILDLSKNRFNGSIPREVLKLPALSYYLDFSYNSLSGPLPTEVGSLAYLNRLLLSGNQLSGNMPDSIGNCISLERLLLDQNSFEGGIPQSLKNVKGLSLLNLTMNKLSGNIPDALCTIAGLKQLYLDHNNLSGMIPSCLQNLTSLHKLDISFNHLHGDVPKRGVFANATSMLIYGNDELCGGIPQLHLAPCSVPVRTNKRKLSKSLMATLTSISASMLLVLVAFIWLLIHKKLKKKHGSQHIPTTEEQYETISYRALSNGTNGFSEANLLGQGRYGAVYKCSLHDQGTIVAIKVFNIQQSGYTGSFVAECEALRRVRHRSLIKIITCCSSINHQGQEFKALVFEFMPNGSLNSWLHPDIPARTNTLSLVQRLHIAVDIVDALDYLHNYCQPPIIHCDIKPSNILLTVDMGARVGDFGISRILPESVSKTLRNSNSTIGVKGSIGYVAPEYGEGSSVSSQGDVYSLGILLLEMFTRRSPTDDMFSGSLDLHKFSEDALPERIWEIVDPTIWMHTDAHNSTTRSGILHCLVSAIYLGVSCSKKQPRERILIRDAAINMHAIRYSYLKFARSLLVEHGVATTMQ</sequence>
<dbReference type="GO" id="GO:0004674">
    <property type="term" value="F:protein serine/threonine kinase activity"/>
    <property type="evidence" value="ECO:0007669"/>
    <property type="project" value="UniProtKB-KW"/>
</dbReference>
<dbReference type="SUPFAM" id="SSF56112">
    <property type="entry name" value="Protein kinase-like (PK-like)"/>
    <property type="match status" value="1"/>
</dbReference>
<dbReference type="Proteomes" id="UP001497457">
    <property type="component" value="Chromosome 17b"/>
</dbReference>
<evidence type="ECO:0000256" key="10">
    <source>
        <dbReference type="ARBA" id="ARBA00022729"/>
    </source>
</evidence>
<dbReference type="Pfam" id="PF00069">
    <property type="entry name" value="Pkinase"/>
    <property type="match status" value="1"/>
</dbReference>
<evidence type="ECO:0000256" key="3">
    <source>
        <dbReference type="ARBA" id="ARBA00012513"/>
    </source>
</evidence>
<evidence type="ECO:0000256" key="18">
    <source>
        <dbReference type="ARBA" id="ARBA00023180"/>
    </source>
</evidence>
<dbReference type="FunFam" id="3.30.200.20:FF:000432">
    <property type="entry name" value="LRR receptor-like serine/threonine-protein kinase EFR"/>
    <property type="match status" value="1"/>
</dbReference>
<evidence type="ECO:0000259" key="26">
    <source>
        <dbReference type="PROSITE" id="PS50011"/>
    </source>
</evidence>
<keyword evidence="12 24" id="KW-0547">Nucleotide-binding</keyword>
<evidence type="ECO:0000256" key="25">
    <source>
        <dbReference type="SAM" id="Phobius"/>
    </source>
</evidence>
<dbReference type="Gene3D" id="1.10.510.10">
    <property type="entry name" value="Transferase(Phosphotransferase) domain 1"/>
    <property type="match status" value="1"/>
</dbReference>
<evidence type="ECO:0000256" key="2">
    <source>
        <dbReference type="ARBA" id="ARBA00004389"/>
    </source>
</evidence>
<feature type="transmembrane region" description="Helical" evidence="25">
    <location>
        <begin position="641"/>
        <end position="664"/>
    </location>
</feature>
<keyword evidence="7" id="KW-0433">Leucine-rich repeat</keyword>
<dbReference type="PANTHER" id="PTHR27008">
    <property type="entry name" value="OS04G0122200 PROTEIN"/>
    <property type="match status" value="1"/>
</dbReference>
<evidence type="ECO:0000256" key="20">
    <source>
        <dbReference type="ARBA" id="ARBA00048679"/>
    </source>
</evidence>
<dbReference type="InterPro" id="IPR001611">
    <property type="entry name" value="Leu-rich_rpt"/>
</dbReference>
<dbReference type="Pfam" id="PF23598">
    <property type="entry name" value="LRR_14"/>
    <property type="match status" value="1"/>
</dbReference>
<comment type="function">
    <text evidence="21">Receptor kinase that detects X.oryzae pv. oryzae protein Ax21 to promote innate immunity. Following X.oryzae pv. oryzae protein Ax21 detection, undergoes cleavage, releasing the processed protein kinase Xa21 chain.</text>
</comment>
<dbReference type="GO" id="GO:0005524">
    <property type="term" value="F:ATP binding"/>
    <property type="evidence" value="ECO:0007669"/>
    <property type="project" value="UniProtKB-UniRule"/>
</dbReference>
<keyword evidence="6" id="KW-0597">Phosphoprotein</keyword>
<evidence type="ECO:0000256" key="6">
    <source>
        <dbReference type="ARBA" id="ARBA00022553"/>
    </source>
</evidence>
<dbReference type="SMART" id="SM00220">
    <property type="entry name" value="S_TKc"/>
    <property type="match status" value="1"/>
</dbReference>
<evidence type="ECO:0000256" key="8">
    <source>
        <dbReference type="ARBA" id="ARBA00022679"/>
    </source>
</evidence>
<comment type="function">
    <text evidence="22">The processed protein kinase Xa21 chain released by protein cleavage after X.oryzae pv. oryzae protein Ax21 detection translocates into the nucleus where it can bind and regulate WRKY62, a transcription factor. Confers resistance to the bacterial pathogen X.oryzae pv. oryzae (Xoo).</text>
</comment>
<proteinExistence type="predicted"/>
<evidence type="ECO:0000256" key="15">
    <source>
        <dbReference type="ARBA" id="ARBA00022989"/>
    </source>
</evidence>
<dbReference type="PANTHER" id="PTHR27008:SF376">
    <property type="entry name" value="OS01G0152000 PROTEIN"/>
    <property type="match status" value="1"/>
</dbReference>
<dbReference type="SUPFAM" id="SSF52058">
    <property type="entry name" value="L domain-like"/>
    <property type="match status" value="2"/>
</dbReference>
<evidence type="ECO:0000256" key="17">
    <source>
        <dbReference type="ARBA" id="ARBA00023170"/>
    </source>
</evidence>
<evidence type="ECO:0000256" key="16">
    <source>
        <dbReference type="ARBA" id="ARBA00023136"/>
    </source>
</evidence>
<dbReference type="InterPro" id="IPR003591">
    <property type="entry name" value="Leu-rich_rpt_typical-subtyp"/>
</dbReference>
<keyword evidence="8" id="KW-0808">Transferase</keyword>
<dbReference type="InterPro" id="IPR008271">
    <property type="entry name" value="Ser/Thr_kinase_AS"/>
</dbReference>
<accession>A0ABC8YYB3</accession>
<dbReference type="InterPro" id="IPR011009">
    <property type="entry name" value="Kinase-like_dom_sf"/>
</dbReference>
<keyword evidence="4" id="KW-1003">Cell membrane</keyword>
<keyword evidence="28" id="KW-1185">Reference proteome</keyword>
<dbReference type="InterPro" id="IPR055414">
    <property type="entry name" value="LRR_R13L4/SHOC2-like"/>
</dbReference>
<dbReference type="SMART" id="SM00369">
    <property type="entry name" value="LRR_TYP"/>
    <property type="match status" value="6"/>
</dbReference>
<comment type="catalytic activity">
    <reaction evidence="19">
        <text>L-threonyl-[protein] + ATP = O-phospho-L-threonyl-[protein] + ADP + H(+)</text>
        <dbReference type="Rhea" id="RHEA:46608"/>
        <dbReference type="Rhea" id="RHEA-COMP:11060"/>
        <dbReference type="Rhea" id="RHEA-COMP:11605"/>
        <dbReference type="ChEBI" id="CHEBI:15378"/>
        <dbReference type="ChEBI" id="CHEBI:30013"/>
        <dbReference type="ChEBI" id="CHEBI:30616"/>
        <dbReference type="ChEBI" id="CHEBI:61977"/>
        <dbReference type="ChEBI" id="CHEBI:456216"/>
        <dbReference type="EC" id="2.7.11.1"/>
    </reaction>
</comment>
<dbReference type="EC" id="2.7.11.1" evidence="3"/>
<keyword evidence="5" id="KW-0723">Serine/threonine-protein kinase</keyword>
<dbReference type="GO" id="GO:0005886">
    <property type="term" value="C:plasma membrane"/>
    <property type="evidence" value="ECO:0007669"/>
    <property type="project" value="UniProtKB-SubCell"/>
</dbReference>
<dbReference type="Pfam" id="PF13855">
    <property type="entry name" value="LRR_8"/>
    <property type="match status" value="2"/>
</dbReference>
<evidence type="ECO:0000256" key="19">
    <source>
        <dbReference type="ARBA" id="ARBA00047899"/>
    </source>
</evidence>
<comment type="subcellular location">
    <subcellularLocation>
        <location evidence="1">Cell membrane</location>
        <topology evidence="1">Single-pass membrane protein</topology>
    </subcellularLocation>
    <subcellularLocation>
        <location evidence="2">Endoplasmic reticulum membrane</location>
        <topology evidence="2">Single-pass membrane protein</topology>
    </subcellularLocation>
</comment>
<keyword evidence="11" id="KW-0677">Repeat</keyword>
<dbReference type="GO" id="GO:0009791">
    <property type="term" value="P:post-embryonic development"/>
    <property type="evidence" value="ECO:0007669"/>
    <property type="project" value="UniProtKB-ARBA"/>
</dbReference>
<evidence type="ECO:0000256" key="21">
    <source>
        <dbReference type="ARBA" id="ARBA00054320"/>
    </source>
</evidence>
<evidence type="ECO:0000256" key="14">
    <source>
        <dbReference type="ARBA" id="ARBA00022840"/>
    </source>
</evidence>
<evidence type="ECO:0000256" key="22">
    <source>
        <dbReference type="ARBA" id="ARBA00056628"/>
    </source>
</evidence>
<evidence type="ECO:0000256" key="13">
    <source>
        <dbReference type="ARBA" id="ARBA00022777"/>
    </source>
</evidence>
<keyword evidence="15 25" id="KW-1133">Transmembrane helix</keyword>
<dbReference type="FunFam" id="3.80.10.10:FF:000233">
    <property type="entry name" value="Leucine-rich repeat receptor-like protein kinase TDR"/>
    <property type="match status" value="1"/>
</dbReference>
<keyword evidence="9 25" id="KW-0812">Transmembrane</keyword>
<gene>
    <name evidence="27" type="ORF">URODEC1_LOCUS38989</name>
</gene>
<evidence type="ECO:0000256" key="4">
    <source>
        <dbReference type="ARBA" id="ARBA00022475"/>
    </source>
</evidence>
<evidence type="ECO:0000256" key="1">
    <source>
        <dbReference type="ARBA" id="ARBA00004162"/>
    </source>
</evidence>
<dbReference type="AlphaFoldDB" id="A0ABC8YYB3"/>
<dbReference type="FunFam" id="1.10.510.10:FF:000358">
    <property type="entry name" value="Putative leucine-rich repeat receptor-like serine/threonine-protein kinase"/>
    <property type="match status" value="1"/>
</dbReference>
<dbReference type="InterPro" id="IPR000719">
    <property type="entry name" value="Prot_kinase_dom"/>
</dbReference>
<reference evidence="27" key="1">
    <citation type="submission" date="2024-10" db="EMBL/GenBank/DDBJ databases">
        <authorList>
            <person name="Ryan C."/>
        </authorList>
    </citation>
    <scope>NUCLEOTIDE SEQUENCE [LARGE SCALE GENOMIC DNA]</scope>
</reference>
<dbReference type="FunFam" id="3.80.10.10:FF:000400">
    <property type="entry name" value="Nuclear pore complex protein NUP107"/>
    <property type="match status" value="1"/>
</dbReference>
<keyword evidence="10" id="KW-0732">Signal</keyword>
<dbReference type="EMBL" id="OZ075127">
    <property type="protein sequence ID" value="CAL4951555.1"/>
    <property type="molecule type" value="Genomic_DNA"/>
</dbReference>
<keyword evidence="18" id="KW-0325">Glycoprotein</keyword>
<evidence type="ECO:0000256" key="12">
    <source>
        <dbReference type="ARBA" id="ARBA00022741"/>
    </source>
</evidence>
<dbReference type="FunFam" id="3.80.10.10:FF:001158">
    <property type="entry name" value="Leucine-rich repeat protein kinase family protein"/>
    <property type="match status" value="1"/>
</dbReference>
<dbReference type="PROSITE" id="PS00108">
    <property type="entry name" value="PROTEIN_KINASE_ST"/>
    <property type="match status" value="1"/>
</dbReference>
<keyword evidence="16 25" id="KW-0472">Membrane</keyword>
<organism evidence="27 28">
    <name type="scientific">Urochloa decumbens</name>
    <dbReference type="NCBI Taxonomy" id="240449"/>
    <lineage>
        <taxon>Eukaryota</taxon>
        <taxon>Viridiplantae</taxon>
        <taxon>Streptophyta</taxon>
        <taxon>Embryophyta</taxon>
        <taxon>Tracheophyta</taxon>
        <taxon>Spermatophyta</taxon>
        <taxon>Magnoliopsida</taxon>
        <taxon>Liliopsida</taxon>
        <taxon>Poales</taxon>
        <taxon>Poaceae</taxon>
        <taxon>PACMAD clade</taxon>
        <taxon>Panicoideae</taxon>
        <taxon>Panicodae</taxon>
        <taxon>Paniceae</taxon>
        <taxon>Melinidinae</taxon>
        <taxon>Urochloa</taxon>
    </lineage>
</organism>
<keyword evidence="13" id="KW-0418">Kinase</keyword>
<evidence type="ECO:0000256" key="7">
    <source>
        <dbReference type="ARBA" id="ARBA00022614"/>
    </source>
</evidence>
<dbReference type="PROSITE" id="PS00107">
    <property type="entry name" value="PROTEIN_KINASE_ATP"/>
    <property type="match status" value="1"/>
</dbReference>
<protein>
    <recommendedName>
        <fullName evidence="23">Receptor kinase-like protein Xa21</fullName>
        <ecNumber evidence="3">2.7.11.1</ecNumber>
    </recommendedName>
</protein>
<comment type="catalytic activity">
    <reaction evidence="20">
        <text>L-seryl-[protein] + ATP = O-phospho-L-seryl-[protein] + ADP + H(+)</text>
        <dbReference type="Rhea" id="RHEA:17989"/>
        <dbReference type="Rhea" id="RHEA-COMP:9863"/>
        <dbReference type="Rhea" id="RHEA-COMP:11604"/>
        <dbReference type="ChEBI" id="CHEBI:15378"/>
        <dbReference type="ChEBI" id="CHEBI:29999"/>
        <dbReference type="ChEBI" id="CHEBI:30616"/>
        <dbReference type="ChEBI" id="CHEBI:83421"/>
        <dbReference type="ChEBI" id="CHEBI:456216"/>
        <dbReference type="EC" id="2.7.11.1"/>
    </reaction>
</comment>
<keyword evidence="14 24" id="KW-0067">ATP-binding</keyword>
<evidence type="ECO:0000256" key="5">
    <source>
        <dbReference type="ARBA" id="ARBA00022527"/>
    </source>
</evidence>
<evidence type="ECO:0000256" key="23">
    <source>
        <dbReference type="ARBA" id="ARBA00072040"/>
    </source>
</evidence>
<dbReference type="Gene3D" id="3.80.10.10">
    <property type="entry name" value="Ribonuclease Inhibitor"/>
    <property type="match status" value="4"/>
</dbReference>
<dbReference type="GO" id="GO:0005789">
    <property type="term" value="C:endoplasmic reticulum membrane"/>
    <property type="evidence" value="ECO:0007669"/>
    <property type="project" value="UniProtKB-SubCell"/>
</dbReference>
<dbReference type="PROSITE" id="PS50011">
    <property type="entry name" value="PROTEIN_KINASE_DOM"/>
    <property type="match status" value="1"/>
</dbReference>
<keyword evidence="17" id="KW-0675">Receptor</keyword>
<feature type="domain" description="Protein kinase" evidence="26">
    <location>
        <begin position="699"/>
        <end position="999"/>
    </location>
</feature>
<dbReference type="InterPro" id="IPR051809">
    <property type="entry name" value="Plant_receptor-like_S/T_kinase"/>
</dbReference>
<evidence type="ECO:0000313" key="28">
    <source>
        <dbReference type="Proteomes" id="UP001497457"/>
    </source>
</evidence>
<dbReference type="Gene3D" id="3.30.200.20">
    <property type="entry name" value="Phosphorylase Kinase, domain 1"/>
    <property type="match status" value="1"/>
</dbReference>
<evidence type="ECO:0000256" key="11">
    <source>
        <dbReference type="ARBA" id="ARBA00022737"/>
    </source>
</evidence>